<dbReference type="NCBIfam" id="TIGR01603">
    <property type="entry name" value="maj_tail_phi13"/>
    <property type="match status" value="1"/>
</dbReference>
<evidence type="ECO:0000256" key="1">
    <source>
        <dbReference type="SAM" id="MobiDB-lite"/>
    </source>
</evidence>
<reference evidence="2 3" key="1">
    <citation type="submission" date="2021-03" db="EMBL/GenBank/DDBJ databases">
        <title>Staphylococci and Mammaliicocci in bats.</title>
        <authorList>
            <person name="Fountain K."/>
        </authorList>
    </citation>
    <scope>NUCLEOTIDE SEQUENCE [LARGE SCALE GENOMIC DNA]</scope>
    <source>
        <strain evidence="2 3">18_1_E_SW</strain>
    </source>
</reference>
<proteinExistence type="predicted"/>
<accession>A0ABS3L3V0</accession>
<organism evidence="2 3">
    <name type="scientific">Staphylococcus nepalensis</name>
    <dbReference type="NCBI Taxonomy" id="214473"/>
    <lineage>
        <taxon>Bacteria</taxon>
        <taxon>Bacillati</taxon>
        <taxon>Bacillota</taxon>
        <taxon>Bacilli</taxon>
        <taxon>Bacillales</taxon>
        <taxon>Staphylococcaceae</taxon>
        <taxon>Staphylococcus</taxon>
    </lineage>
</organism>
<name>A0ABS3L3V0_9STAP</name>
<sequence length="199" mass="21957">MADKKVITGCENFTFRMQEGNGYEQGEVIKLPGLQEVGLELEQDQEKVYADNVSKLILNSGITGATVSGTFMDLTSEERSKLMGVEIRDGMEVYTKDLVPPYVSVSWKLKCNDGSYIHMGATRGNFSIPSSSASTQEDSPEQQDAPELEGQFVSREDGVVFVRVHDKAKDFSEDKFMELIHGTGVTENTENTEEEVPAG</sequence>
<feature type="compositionally biased region" description="Polar residues" evidence="1">
    <location>
        <begin position="127"/>
        <end position="137"/>
    </location>
</feature>
<dbReference type="InterPro" id="IPR006490">
    <property type="entry name" value="Maj_tail_phi13"/>
</dbReference>
<dbReference type="EMBL" id="JAFNLT010000013">
    <property type="protein sequence ID" value="MBO1228233.1"/>
    <property type="molecule type" value="Genomic_DNA"/>
</dbReference>
<evidence type="ECO:0008006" key="4">
    <source>
        <dbReference type="Google" id="ProtNLM"/>
    </source>
</evidence>
<comment type="caution">
    <text evidence="2">The sequence shown here is derived from an EMBL/GenBank/DDBJ whole genome shotgun (WGS) entry which is preliminary data.</text>
</comment>
<dbReference type="RefSeq" id="WP_207572502.1">
    <property type="nucleotide sequence ID" value="NZ_JAFNLS010000010.1"/>
</dbReference>
<evidence type="ECO:0000313" key="2">
    <source>
        <dbReference type="EMBL" id="MBO1228233.1"/>
    </source>
</evidence>
<feature type="compositionally biased region" description="Acidic residues" evidence="1">
    <location>
        <begin position="138"/>
        <end position="147"/>
    </location>
</feature>
<feature type="region of interest" description="Disordered" evidence="1">
    <location>
        <begin position="127"/>
        <end position="152"/>
    </location>
</feature>
<dbReference type="Proteomes" id="UP000664081">
    <property type="component" value="Unassembled WGS sequence"/>
</dbReference>
<keyword evidence="3" id="KW-1185">Reference proteome</keyword>
<evidence type="ECO:0000313" key="3">
    <source>
        <dbReference type="Proteomes" id="UP000664081"/>
    </source>
</evidence>
<gene>
    <name evidence="2" type="ORF">J3T88_13110</name>
</gene>
<protein>
    <recommendedName>
        <fullName evidence="4">Phage tail protein</fullName>
    </recommendedName>
</protein>